<dbReference type="InterPro" id="IPR055259">
    <property type="entry name" value="YkvP/CgeB_Glyco_trans-like"/>
</dbReference>
<dbReference type="AlphaFoldDB" id="A0A3A1V4K3"/>
<comment type="caution">
    <text evidence="2">The sequence shown here is derived from an EMBL/GenBank/DDBJ whole genome shotgun (WGS) entry which is preliminary data.</text>
</comment>
<accession>A0A3A1V4K3</accession>
<dbReference type="OrthoDB" id="5121913at2"/>
<dbReference type="GO" id="GO:0016740">
    <property type="term" value="F:transferase activity"/>
    <property type="evidence" value="ECO:0007669"/>
    <property type="project" value="UniProtKB-KW"/>
</dbReference>
<evidence type="ECO:0000313" key="2">
    <source>
        <dbReference type="EMBL" id="RIX52460.1"/>
    </source>
</evidence>
<reference evidence="2 3" key="1">
    <citation type="submission" date="2018-09" db="EMBL/GenBank/DDBJ databases">
        <title>Paenibacillus aracenensis nov. sp. isolated from a cave in southern Spain.</title>
        <authorList>
            <person name="Jurado V."/>
            <person name="Gutierrez-Patricio S."/>
            <person name="Gonzalez-Pimentel J.L."/>
            <person name="Miller A.Z."/>
            <person name="Laiz L."/>
            <person name="Saiz-Jimenez C."/>
        </authorList>
    </citation>
    <scope>NUCLEOTIDE SEQUENCE [LARGE SCALE GENOMIC DNA]</scope>
    <source>
        <strain evidence="2 3">DSM 22867</strain>
    </source>
</reference>
<keyword evidence="2" id="KW-0808">Transferase</keyword>
<protein>
    <submittedName>
        <fullName evidence="2">Glycosyltransferase family 1 protein</fullName>
    </submittedName>
</protein>
<dbReference type="EMBL" id="QXQA01000007">
    <property type="protein sequence ID" value="RIX52460.1"/>
    <property type="molecule type" value="Genomic_DNA"/>
</dbReference>
<sequence>MNGRLKVLILTKKFADKMPKHQHKYDMITAIEAEADVRYWHQDGHIDDILGALDFTPDFIFHYDIEWHHAFAPKISGLPSVSIPTGCYVLDVHYAPQIRKAYFNKTGKPDLIFSASKYPFLKAFPDCESRFVWLPFGINPEIIKDYGLPKKYRYSLAGLLDPRYPFRQEALNQMKGEEGFVHFSHPGHTTPQRPGLFINEKYASALNQSMMSFTCGSKLQIPVAKFFELPGCRTLMLAESNRDIEELGFRDGVNFVACTKDNLKAKALHYANEAEEREAITQAGYAFIHQQHTNEVRAKQFVDTVKRYIASK</sequence>
<gene>
    <name evidence="2" type="ORF">D3P08_13385</name>
</gene>
<dbReference type="Pfam" id="PF13524">
    <property type="entry name" value="Glyco_trans_1_2"/>
    <property type="match status" value="1"/>
</dbReference>
<feature type="domain" description="Spore protein YkvP/CgeB glycosyl transferase-like" evidence="1">
    <location>
        <begin position="199"/>
        <end position="302"/>
    </location>
</feature>
<evidence type="ECO:0000259" key="1">
    <source>
        <dbReference type="Pfam" id="PF13524"/>
    </source>
</evidence>
<evidence type="ECO:0000313" key="3">
    <source>
        <dbReference type="Proteomes" id="UP000266482"/>
    </source>
</evidence>
<keyword evidence="3" id="KW-1185">Reference proteome</keyword>
<dbReference type="RefSeq" id="WP_119600186.1">
    <property type="nucleotide sequence ID" value="NZ_QXQA01000007.1"/>
</dbReference>
<proteinExistence type="predicted"/>
<organism evidence="2 3">
    <name type="scientific">Paenibacillus nanensis</name>
    <dbReference type="NCBI Taxonomy" id="393251"/>
    <lineage>
        <taxon>Bacteria</taxon>
        <taxon>Bacillati</taxon>
        <taxon>Bacillota</taxon>
        <taxon>Bacilli</taxon>
        <taxon>Bacillales</taxon>
        <taxon>Paenibacillaceae</taxon>
        <taxon>Paenibacillus</taxon>
    </lineage>
</organism>
<dbReference type="Proteomes" id="UP000266482">
    <property type="component" value="Unassembled WGS sequence"/>
</dbReference>
<name>A0A3A1V4K3_9BACL</name>